<evidence type="ECO:0000313" key="1">
    <source>
        <dbReference type="EMBL" id="KAB8076622.1"/>
    </source>
</evidence>
<proteinExistence type="predicted"/>
<organism evidence="1 2">
    <name type="scientific">Aspergillus leporis</name>
    <dbReference type="NCBI Taxonomy" id="41062"/>
    <lineage>
        <taxon>Eukaryota</taxon>
        <taxon>Fungi</taxon>
        <taxon>Dikarya</taxon>
        <taxon>Ascomycota</taxon>
        <taxon>Pezizomycotina</taxon>
        <taxon>Eurotiomycetes</taxon>
        <taxon>Eurotiomycetidae</taxon>
        <taxon>Eurotiales</taxon>
        <taxon>Aspergillaceae</taxon>
        <taxon>Aspergillus</taxon>
        <taxon>Aspergillus subgen. Circumdati</taxon>
    </lineage>
</organism>
<evidence type="ECO:0000313" key="2">
    <source>
        <dbReference type="Proteomes" id="UP000326565"/>
    </source>
</evidence>
<keyword evidence="2" id="KW-1185">Reference proteome</keyword>
<accession>A0A5N5XBA7</accession>
<name>A0A5N5XBA7_9EURO</name>
<reference evidence="1 2" key="1">
    <citation type="submission" date="2019-04" db="EMBL/GenBank/DDBJ databases">
        <title>Friends and foes A comparative genomics study of 23 Aspergillus species from section Flavi.</title>
        <authorList>
            <consortium name="DOE Joint Genome Institute"/>
            <person name="Kjaerbolling I."/>
            <person name="Vesth T."/>
            <person name="Frisvad J.C."/>
            <person name="Nybo J.L."/>
            <person name="Theobald S."/>
            <person name="Kildgaard S."/>
            <person name="Isbrandt T."/>
            <person name="Kuo A."/>
            <person name="Sato A."/>
            <person name="Lyhne E.K."/>
            <person name="Kogle M.E."/>
            <person name="Wiebenga A."/>
            <person name="Kun R.S."/>
            <person name="Lubbers R.J."/>
            <person name="Makela M.R."/>
            <person name="Barry K."/>
            <person name="Chovatia M."/>
            <person name="Clum A."/>
            <person name="Daum C."/>
            <person name="Haridas S."/>
            <person name="He G."/>
            <person name="LaButti K."/>
            <person name="Lipzen A."/>
            <person name="Mondo S."/>
            <person name="Riley R."/>
            <person name="Salamov A."/>
            <person name="Simmons B.A."/>
            <person name="Magnuson J.K."/>
            <person name="Henrissat B."/>
            <person name="Mortensen U.H."/>
            <person name="Larsen T.O."/>
            <person name="Devries R.P."/>
            <person name="Grigoriev I.V."/>
            <person name="Machida M."/>
            <person name="Baker S.E."/>
            <person name="Andersen M.R."/>
        </authorList>
    </citation>
    <scope>NUCLEOTIDE SEQUENCE [LARGE SCALE GENOMIC DNA]</scope>
    <source>
        <strain evidence="1 2">CBS 151.66</strain>
    </source>
</reference>
<dbReference type="AlphaFoldDB" id="A0A5N5XBA7"/>
<gene>
    <name evidence="1" type="ORF">BDV29DRAFT_154485</name>
</gene>
<dbReference type="Proteomes" id="UP000326565">
    <property type="component" value="Unassembled WGS sequence"/>
</dbReference>
<dbReference type="EMBL" id="ML732178">
    <property type="protein sequence ID" value="KAB8076622.1"/>
    <property type="molecule type" value="Genomic_DNA"/>
</dbReference>
<sequence length="114" mass="12870">MSTNTEFLSPRGLLIEDTFCCDGPSFRELYDALLSTQNLPASDDQICSKSGLTVTEYRTLYTMVWPIVEKFQEIQHSSVSLRVKFTPTRCAYRNAKSGTGSIQTGYQKEPIFVI</sequence>
<dbReference type="OrthoDB" id="4427207at2759"/>
<protein>
    <submittedName>
        <fullName evidence="1">Uncharacterized protein</fullName>
    </submittedName>
</protein>